<feature type="coiled-coil region" evidence="1">
    <location>
        <begin position="14"/>
        <end position="41"/>
    </location>
</feature>
<organism evidence="3 4">
    <name type="scientific">Leishmania tarentolae</name>
    <name type="common">Sauroleishmania tarentolae</name>
    <dbReference type="NCBI Taxonomy" id="5689"/>
    <lineage>
        <taxon>Eukaryota</taxon>
        <taxon>Discoba</taxon>
        <taxon>Euglenozoa</taxon>
        <taxon>Kinetoplastea</taxon>
        <taxon>Metakinetoplastina</taxon>
        <taxon>Trypanosomatida</taxon>
        <taxon>Trypanosomatidae</taxon>
        <taxon>Leishmaniinae</taxon>
        <taxon>Leishmania</taxon>
        <taxon>lizard Leishmania</taxon>
    </lineage>
</organism>
<accession>A0A640KHA6</accession>
<evidence type="ECO:0000256" key="2">
    <source>
        <dbReference type="SAM" id="MobiDB-lite"/>
    </source>
</evidence>
<dbReference type="Proteomes" id="UP000419144">
    <property type="component" value="Unassembled WGS sequence"/>
</dbReference>
<reference evidence="3" key="1">
    <citation type="submission" date="2019-11" db="EMBL/GenBank/DDBJ databases">
        <title>Leishmania tarentolae CDS.</title>
        <authorList>
            <person name="Goto Y."/>
            <person name="Yamagishi J."/>
        </authorList>
    </citation>
    <scope>NUCLEOTIDE SEQUENCE [LARGE SCALE GENOMIC DNA]</scope>
    <source>
        <strain evidence="3">Parrot Tar II</strain>
    </source>
</reference>
<evidence type="ECO:0000256" key="1">
    <source>
        <dbReference type="SAM" id="Coils"/>
    </source>
</evidence>
<dbReference type="EMBL" id="BLBS01000034">
    <property type="protein sequence ID" value="GET89106.1"/>
    <property type="molecule type" value="Genomic_DNA"/>
</dbReference>
<proteinExistence type="predicted"/>
<keyword evidence="1" id="KW-0175">Coiled coil</keyword>
<feature type="region of interest" description="Disordered" evidence="2">
    <location>
        <begin position="195"/>
        <end position="214"/>
    </location>
</feature>
<sequence>MADAADTLLLQLEVEAAAARNAELSQTIEVLQAEILRLRRANASLFPCVEEDAKASLQTVAGPSATRDVCRDELSAASDARAAFVILDDLLFEMADIRSRVCPEDRVDLTPRSFTAETTVTAHATRCLAEARKLKEALTVKQHSTVLQVSELQRALGEQAEANRKQTSAFGLKCTMLEQKYAALKRKYDEAVSRQGDWRLDRVGPSSPPPSLRN</sequence>
<dbReference type="AlphaFoldDB" id="A0A640KHA6"/>
<name>A0A640KHA6_LEITA</name>
<gene>
    <name evidence="3" type="ORF">LtaPh_2501800</name>
</gene>
<dbReference type="OrthoDB" id="263052at2759"/>
<protein>
    <submittedName>
        <fullName evidence="3">Uncharacterized protein</fullName>
    </submittedName>
</protein>
<keyword evidence="4" id="KW-1185">Reference proteome</keyword>
<comment type="caution">
    <text evidence="3">The sequence shown here is derived from an EMBL/GenBank/DDBJ whole genome shotgun (WGS) entry which is preliminary data.</text>
</comment>
<dbReference type="VEuPathDB" id="TriTrypDB:LtaPh_2501800"/>
<evidence type="ECO:0000313" key="3">
    <source>
        <dbReference type="EMBL" id="GET89106.1"/>
    </source>
</evidence>
<evidence type="ECO:0000313" key="4">
    <source>
        <dbReference type="Proteomes" id="UP000419144"/>
    </source>
</evidence>